<dbReference type="Proteomes" id="UP000319596">
    <property type="component" value="Segment"/>
</dbReference>
<evidence type="ECO:0000256" key="1">
    <source>
        <dbReference type="SAM" id="MobiDB-lite"/>
    </source>
</evidence>
<proteinExistence type="predicted"/>
<dbReference type="RefSeq" id="YP_010649066.1">
    <property type="nucleotide sequence ID" value="NC_070764.1"/>
</dbReference>
<reference evidence="2 3" key="1">
    <citation type="submission" date="2019-06" db="EMBL/GenBank/DDBJ databases">
        <authorList>
            <person name="Burns M.A."/>
            <person name="Hill G.C."/>
            <person name="Wesley B.E."/>
            <person name="Womack T.V."/>
            <person name="Krukonis G.P."/>
            <person name="Delesalle V.A."/>
            <person name="Garlena R.A."/>
            <person name="Russell D.A."/>
            <person name="Pope W.H."/>
            <person name="Jacobs-Sera D."/>
            <person name="Hatfull G.F."/>
        </authorList>
    </citation>
    <scope>NUCLEOTIDE SEQUENCE [LARGE SCALE GENOMIC DNA]</scope>
</reference>
<dbReference type="GeneID" id="77924584"/>
<sequence length="84" mass="9592">MIRTTPECVTTMHVISKHRGVGRDPHDPYKEPTDSDARTDRTTTLQSRCTCGWVSKRFYLFPLADRYAKEHIKCQLAGKPDVGI</sequence>
<keyword evidence="3" id="KW-1185">Reference proteome</keyword>
<dbReference type="KEGG" id="vg:77924584"/>
<evidence type="ECO:0000313" key="3">
    <source>
        <dbReference type="Proteomes" id="UP000319596"/>
    </source>
</evidence>
<gene>
    <name evidence="2" type="primary">22</name>
    <name evidence="2" type="ORF">SEA_PHENDRIX_22</name>
</gene>
<dbReference type="EMBL" id="MN096369">
    <property type="protein sequence ID" value="QDK02570.1"/>
    <property type="molecule type" value="Genomic_DNA"/>
</dbReference>
<protein>
    <submittedName>
        <fullName evidence="2">Uncharacterized protein</fullName>
    </submittedName>
</protein>
<name>A0A514U0V6_9CAUD</name>
<feature type="compositionally biased region" description="Basic and acidic residues" evidence="1">
    <location>
        <begin position="21"/>
        <end position="41"/>
    </location>
</feature>
<organism evidence="2 3">
    <name type="scientific">Gordonia phage Phendrix</name>
    <dbReference type="NCBI Taxonomy" id="2593335"/>
    <lineage>
        <taxon>Viruses</taxon>
        <taxon>Duplodnaviria</taxon>
        <taxon>Heunggongvirae</taxon>
        <taxon>Uroviricota</taxon>
        <taxon>Caudoviricetes</taxon>
        <taxon>Godonkavirus</taxon>
        <taxon>Godonkavirus phendrix</taxon>
    </lineage>
</organism>
<feature type="region of interest" description="Disordered" evidence="1">
    <location>
        <begin position="17"/>
        <end position="41"/>
    </location>
</feature>
<accession>A0A514U0V6</accession>
<evidence type="ECO:0000313" key="2">
    <source>
        <dbReference type="EMBL" id="QDK02570.1"/>
    </source>
</evidence>